<accession>A0A225ATS6</accession>
<dbReference type="AlphaFoldDB" id="A0A225ATS6"/>
<name>A0A225ATS6_TALAT</name>
<evidence type="ECO:0000256" key="1">
    <source>
        <dbReference type="SAM" id="MobiDB-lite"/>
    </source>
</evidence>
<feature type="region of interest" description="Disordered" evidence="1">
    <location>
        <begin position="39"/>
        <end position="58"/>
    </location>
</feature>
<sequence length="230" mass="25520">MYYCLPMLLDCGYKILGVPPTATQQQIRDAYKRASLRTHPDRVPVDSPDRDSRTREFQRVNDAYYTLSDRDRRRDYDAARRDYFGDKSDTADEDIPRGGAGGFPWSSFDFGGSEPERQGRDSNQFGSVFEEMLREEGLATDETDENGQRRSVPTKSFWSIVGAISGGALGFIVANVPGALAGAVAGNRLGAVRDAKGKSVYDVFLELPQSDRTRLLSELAAKVFQTTLGR</sequence>
<evidence type="ECO:0000313" key="3">
    <source>
        <dbReference type="EMBL" id="OKL64340.1"/>
    </source>
</evidence>
<dbReference type="InterPro" id="IPR036869">
    <property type="entry name" value="J_dom_sf"/>
</dbReference>
<dbReference type="EMBL" id="LFMY01000001">
    <property type="protein sequence ID" value="OKL64340.1"/>
    <property type="molecule type" value="Genomic_DNA"/>
</dbReference>
<feature type="domain" description="J" evidence="2">
    <location>
        <begin position="11"/>
        <end position="80"/>
    </location>
</feature>
<dbReference type="SMART" id="SM00271">
    <property type="entry name" value="DnaJ"/>
    <property type="match status" value="1"/>
</dbReference>
<dbReference type="Gene3D" id="1.10.287.110">
    <property type="entry name" value="DnaJ domain"/>
    <property type="match status" value="1"/>
</dbReference>
<dbReference type="Pfam" id="PF00226">
    <property type="entry name" value="DnaJ"/>
    <property type="match status" value="1"/>
</dbReference>
<dbReference type="GeneID" id="30999783"/>
<keyword evidence="4" id="KW-1185">Reference proteome</keyword>
<dbReference type="PANTHER" id="PTHR24074">
    <property type="entry name" value="CO-CHAPERONE PROTEIN DJLA"/>
    <property type="match status" value="1"/>
</dbReference>
<comment type="caution">
    <text evidence="3">The sequence shown here is derived from an EMBL/GenBank/DDBJ whole genome shotgun (WGS) entry which is preliminary data.</text>
</comment>
<organism evidence="3 4">
    <name type="scientific">Talaromyces atroroseus</name>
    <dbReference type="NCBI Taxonomy" id="1441469"/>
    <lineage>
        <taxon>Eukaryota</taxon>
        <taxon>Fungi</taxon>
        <taxon>Dikarya</taxon>
        <taxon>Ascomycota</taxon>
        <taxon>Pezizomycotina</taxon>
        <taxon>Eurotiomycetes</taxon>
        <taxon>Eurotiomycetidae</taxon>
        <taxon>Eurotiales</taxon>
        <taxon>Trichocomaceae</taxon>
        <taxon>Talaromyces</taxon>
        <taxon>Talaromyces sect. Trachyspermi</taxon>
    </lineage>
</organism>
<dbReference type="PROSITE" id="PS50076">
    <property type="entry name" value="DNAJ_2"/>
    <property type="match status" value="1"/>
</dbReference>
<dbReference type="PRINTS" id="PR00625">
    <property type="entry name" value="JDOMAIN"/>
</dbReference>
<dbReference type="Proteomes" id="UP000214365">
    <property type="component" value="Unassembled WGS sequence"/>
</dbReference>
<gene>
    <name evidence="3" type="ORF">UA08_00028</name>
</gene>
<evidence type="ECO:0000313" key="4">
    <source>
        <dbReference type="Proteomes" id="UP000214365"/>
    </source>
</evidence>
<protein>
    <recommendedName>
        <fullName evidence="2">J domain-containing protein</fullName>
    </recommendedName>
</protein>
<dbReference type="CDD" id="cd06257">
    <property type="entry name" value="DnaJ"/>
    <property type="match status" value="1"/>
</dbReference>
<dbReference type="STRING" id="1441469.A0A225ATS6"/>
<reference evidence="3 4" key="1">
    <citation type="submission" date="2015-06" db="EMBL/GenBank/DDBJ databases">
        <title>Talaromyces atroroseus IBT 11181 draft genome.</title>
        <authorList>
            <person name="Rasmussen K.B."/>
            <person name="Rasmussen S."/>
            <person name="Petersen B."/>
            <person name="Sicheritz-Ponten T."/>
            <person name="Mortensen U.H."/>
            <person name="Thrane U."/>
        </authorList>
    </citation>
    <scope>NUCLEOTIDE SEQUENCE [LARGE SCALE GENOMIC DNA]</scope>
    <source>
        <strain evidence="3 4">IBT 11181</strain>
    </source>
</reference>
<evidence type="ECO:0000259" key="2">
    <source>
        <dbReference type="PROSITE" id="PS50076"/>
    </source>
</evidence>
<dbReference type="SUPFAM" id="SSF46565">
    <property type="entry name" value="Chaperone J-domain"/>
    <property type="match status" value="1"/>
</dbReference>
<dbReference type="InterPro" id="IPR001623">
    <property type="entry name" value="DnaJ_domain"/>
</dbReference>
<proteinExistence type="predicted"/>
<dbReference type="InterPro" id="IPR050817">
    <property type="entry name" value="DjlA_DnaK_co-chaperone"/>
</dbReference>
<dbReference type="OrthoDB" id="442087at2759"/>
<dbReference type="RefSeq" id="XP_020124461.1">
    <property type="nucleotide sequence ID" value="XM_020260079.1"/>
</dbReference>